<feature type="domain" description="TonB-dependent receptor-like beta-barrel" evidence="13">
    <location>
        <begin position="230"/>
        <end position="676"/>
    </location>
</feature>
<dbReference type="Gene3D" id="2.40.170.20">
    <property type="entry name" value="TonB-dependent receptor, beta-barrel domain"/>
    <property type="match status" value="1"/>
</dbReference>
<keyword evidence="16" id="KW-1185">Reference proteome</keyword>
<dbReference type="Pfam" id="PF07715">
    <property type="entry name" value="Plug"/>
    <property type="match status" value="1"/>
</dbReference>
<dbReference type="EMBL" id="QFZK01000002">
    <property type="protein sequence ID" value="RFO98313.1"/>
    <property type="molecule type" value="Genomic_DNA"/>
</dbReference>
<evidence type="ECO:0000313" key="16">
    <source>
        <dbReference type="Proteomes" id="UP000260665"/>
    </source>
</evidence>
<keyword evidence="3 10" id="KW-0813">Transport</keyword>
<keyword evidence="7 10" id="KW-0472">Membrane</keyword>
<dbReference type="InterPro" id="IPR012910">
    <property type="entry name" value="Plug_dom"/>
</dbReference>
<reference evidence="15 16" key="1">
    <citation type="submission" date="2018-05" db="EMBL/GenBank/DDBJ databases">
        <title>Rhodoferax soyangensis sp.nov., isolated from an oligotrophic freshwater lake.</title>
        <authorList>
            <person name="Park M."/>
        </authorList>
    </citation>
    <scope>NUCLEOTIDE SEQUENCE [LARGE SCALE GENOMIC DNA]</scope>
    <source>
        <strain evidence="15 16">IMCC26218</strain>
    </source>
</reference>
<evidence type="ECO:0000256" key="12">
    <source>
        <dbReference type="SAM" id="MobiDB-lite"/>
    </source>
</evidence>
<comment type="caution">
    <text evidence="15">The sequence shown here is derived from an EMBL/GenBank/DDBJ whole genome shotgun (WGS) entry which is preliminary data.</text>
</comment>
<dbReference type="PANTHER" id="PTHR32552:SF83">
    <property type="entry name" value="BLR3904 PROTEIN"/>
    <property type="match status" value="1"/>
</dbReference>
<evidence type="ECO:0000256" key="4">
    <source>
        <dbReference type="ARBA" id="ARBA00022452"/>
    </source>
</evidence>
<dbReference type="Gene3D" id="2.170.130.10">
    <property type="entry name" value="TonB-dependent receptor, plug domain"/>
    <property type="match status" value="1"/>
</dbReference>
<keyword evidence="8 15" id="KW-0675">Receptor</keyword>
<evidence type="ECO:0000256" key="1">
    <source>
        <dbReference type="ARBA" id="ARBA00004571"/>
    </source>
</evidence>
<dbReference type="GO" id="GO:0015344">
    <property type="term" value="F:siderophore uptake transmembrane transporter activity"/>
    <property type="evidence" value="ECO:0007669"/>
    <property type="project" value="TreeGrafter"/>
</dbReference>
<dbReference type="Pfam" id="PF00593">
    <property type="entry name" value="TonB_dep_Rec_b-barrel"/>
    <property type="match status" value="1"/>
</dbReference>
<dbReference type="SUPFAM" id="SSF56935">
    <property type="entry name" value="Porins"/>
    <property type="match status" value="1"/>
</dbReference>
<organism evidence="15 16">
    <name type="scientific">Rhodoferax lacus</name>
    <dbReference type="NCBI Taxonomy" id="2184758"/>
    <lineage>
        <taxon>Bacteria</taxon>
        <taxon>Pseudomonadati</taxon>
        <taxon>Pseudomonadota</taxon>
        <taxon>Betaproteobacteria</taxon>
        <taxon>Burkholderiales</taxon>
        <taxon>Comamonadaceae</taxon>
        <taxon>Rhodoferax</taxon>
    </lineage>
</organism>
<comment type="subcellular location">
    <subcellularLocation>
        <location evidence="1 10">Cell outer membrane</location>
        <topology evidence="1 10">Multi-pass membrane protein</topology>
    </subcellularLocation>
</comment>
<dbReference type="AlphaFoldDB" id="A0A3E1RGD0"/>
<dbReference type="Proteomes" id="UP000260665">
    <property type="component" value="Unassembled WGS sequence"/>
</dbReference>
<dbReference type="InterPro" id="IPR036942">
    <property type="entry name" value="Beta-barrel_TonB_sf"/>
</dbReference>
<sequence>MLAGMSSFAPQAMAQPSADAAKELPAVQVQATADKPDGLRATTTRVGKVLQDPQDIPQAITTVTHELMEQQQVGSLREALRNVSGISFNAAEGGRSGDNMNLRGFYTFGDMYLDGIRDTAQYNRETFALEQVDVLRGAGAMLFGRGQAGGVINQVSKTPLSYEQNKITTSVGTNGYTELAADINKPINESTSIRINAMKRDEGSWRSNPTTGTEAEVHRQGVAISLGLNQDTDNKFWLNYLELQTHDNPDYGVSFDAATRAPGTALAASTFFGNDKTFDNSDTRLTTLVNEVKLSGTSQLRTQLRMGDYDRSYWAKTPSLTTVPDASGGVGGNQTRVSHYKTTTLQSDYSNQFKAFGMDHEAIAGVEYLNEDSYRKALQNYGTTAAPDFRPYQQALTGTASSFKSDSYAVYVQDTVEFVPQWKATAGVRRDQMDAKYSSTTSPALKYGENSYRAALSFHPTDDIHYYLSWSDSFSPTADLYQLTVVPQPAERSDVIELGAKWLLLDGDLSLRAAIYQATKNWERSADLESTATILTKMRRTNGIELEAAGRITEKWEVFAGLSLMDARILEVAENVNTTTGAITLANSGYAGQVARNSPPYTFNLWTSYKVDSQWTVAGGVEAKGERNAVNPSSALAVPTLNGAYHPNIAPSYVRWDAMVAYEINQWKLQFNIKNLFDQLYFDAVYDNGGFTVPGVRRSATVSAEYRF</sequence>
<dbReference type="OrthoDB" id="9790771at2"/>
<dbReference type="InterPro" id="IPR037066">
    <property type="entry name" value="Plug_dom_sf"/>
</dbReference>
<dbReference type="PANTHER" id="PTHR32552">
    <property type="entry name" value="FERRICHROME IRON RECEPTOR-RELATED"/>
    <property type="match status" value="1"/>
</dbReference>
<dbReference type="PROSITE" id="PS52016">
    <property type="entry name" value="TONB_DEPENDENT_REC_3"/>
    <property type="match status" value="1"/>
</dbReference>
<evidence type="ECO:0000256" key="8">
    <source>
        <dbReference type="ARBA" id="ARBA00023170"/>
    </source>
</evidence>
<feature type="domain" description="TonB-dependent receptor plug" evidence="14">
    <location>
        <begin position="53"/>
        <end position="151"/>
    </location>
</feature>
<proteinExistence type="inferred from homology"/>
<evidence type="ECO:0000256" key="5">
    <source>
        <dbReference type="ARBA" id="ARBA00022692"/>
    </source>
</evidence>
<evidence type="ECO:0000256" key="11">
    <source>
        <dbReference type="RuleBase" id="RU003357"/>
    </source>
</evidence>
<accession>A0A3E1RGD0</accession>
<name>A0A3E1RGD0_9BURK</name>
<evidence type="ECO:0000256" key="7">
    <source>
        <dbReference type="ARBA" id="ARBA00023136"/>
    </source>
</evidence>
<dbReference type="GO" id="GO:0009279">
    <property type="term" value="C:cell outer membrane"/>
    <property type="evidence" value="ECO:0007669"/>
    <property type="project" value="UniProtKB-SubCell"/>
</dbReference>
<evidence type="ECO:0000256" key="6">
    <source>
        <dbReference type="ARBA" id="ARBA00023077"/>
    </source>
</evidence>
<evidence type="ECO:0000259" key="13">
    <source>
        <dbReference type="Pfam" id="PF00593"/>
    </source>
</evidence>
<dbReference type="CDD" id="cd01347">
    <property type="entry name" value="ligand_gated_channel"/>
    <property type="match status" value="1"/>
</dbReference>
<evidence type="ECO:0000256" key="2">
    <source>
        <dbReference type="ARBA" id="ARBA00009810"/>
    </source>
</evidence>
<evidence type="ECO:0000256" key="10">
    <source>
        <dbReference type="PROSITE-ProRule" id="PRU01360"/>
    </source>
</evidence>
<evidence type="ECO:0000256" key="3">
    <source>
        <dbReference type="ARBA" id="ARBA00022448"/>
    </source>
</evidence>
<evidence type="ECO:0000259" key="14">
    <source>
        <dbReference type="Pfam" id="PF07715"/>
    </source>
</evidence>
<protein>
    <submittedName>
        <fullName evidence="15">TonB-dependent siderophore receptor</fullName>
    </submittedName>
</protein>
<dbReference type="InterPro" id="IPR000531">
    <property type="entry name" value="Beta-barrel_TonB"/>
</dbReference>
<evidence type="ECO:0000256" key="9">
    <source>
        <dbReference type="ARBA" id="ARBA00023237"/>
    </source>
</evidence>
<keyword evidence="6 11" id="KW-0798">TonB box</keyword>
<comment type="similarity">
    <text evidence="2 10 11">Belongs to the TonB-dependent receptor family.</text>
</comment>
<feature type="region of interest" description="Disordered" evidence="12">
    <location>
        <begin position="1"/>
        <end position="20"/>
    </location>
</feature>
<keyword evidence="5 10" id="KW-0812">Transmembrane</keyword>
<dbReference type="InterPro" id="IPR039426">
    <property type="entry name" value="TonB-dep_rcpt-like"/>
</dbReference>
<keyword evidence="9 10" id="KW-0998">Cell outer membrane</keyword>
<evidence type="ECO:0000313" key="15">
    <source>
        <dbReference type="EMBL" id="RFO98313.1"/>
    </source>
</evidence>
<keyword evidence="4 10" id="KW-1134">Transmembrane beta strand</keyword>
<gene>
    <name evidence="15" type="ORF">DIC66_05300</name>
</gene>